<name>E0XUL4_9BACT</name>
<dbReference type="EMBL" id="GU474881">
    <property type="protein sequence ID" value="ADI18105.1"/>
    <property type="molecule type" value="Genomic_DNA"/>
</dbReference>
<dbReference type="AlphaFoldDB" id="E0XUL4"/>
<sequence>MPAGSLLYAPVVLTVHLHCLENAPLPLANPEGFVKSTASVLCLSPVELSAQSRLTSELLRFL</sequence>
<protein>
    <submittedName>
        <fullName evidence="1">Uncharacterized protein</fullName>
    </submittedName>
</protein>
<evidence type="ECO:0000313" key="1">
    <source>
        <dbReference type="EMBL" id="ADI18105.1"/>
    </source>
</evidence>
<organism evidence="1">
    <name type="scientific">uncultured Acidobacteriales bacterium HF0200_23L05</name>
    <dbReference type="NCBI Taxonomy" id="710732"/>
    <lineage>
        <taxon>Bacteria</taxon>
        <taxon>Pseudomonadati</taxon>
        <taxon>Acidobacteriota</taxon>
        <taxon>Terriglobia</taxon>
        <taxon>Terriglobales</taxon>
        <taxon>environmental samples</taxon>
    </lineage>
</organism>
<reference evidence="1" key="1">
    <citation type="journal article" date="2011" name="Environ. Microbiol.">
        <title>Time-series analyses of Monterey Bay coastal microbial picoplankton using a 'genome proxy' microarray.</title>
        <authorList>
            <person name="Rich V.I."/>
            <person name="Pham V.D."/>
            <person name="Eppley J."/>
            <person name="Shi Y."/>
            <person name="DeLong E.F."/>
        </authorList>
    </citation>
    <scope>NUCLEOTIDE SEQUENCE</scope>
</reference>
<accession>E0XUL4</accession>
<proteinExistence type="predicted"/>